<evidence type="ECO:0000256" key="2">
    <source>
        <dbReference type="ARBA" id="ARBA00006513"/>
    </source>
</evidence>
<dbReference type="GO" id="GO:0015252">
    <property type="term" value="F:proton channel activity"/>
    <property type="evidence" value="ECO:0007669"/>
    <property type="project" value="InterPro"/>
</dbReference>
<dbReference type="PANTHER" id="PTHR21522:SF32">
    <property type="entry name" value="OTOPETRIN-2"/>
    <property type="match status" value="1"/>
</dbReference>
<evidence type="ECO:0000256" key="1">
    <source>
        <dbReference type="ARBA" id="ARBA00004651"/>
    </source>
</evidence>
<dbReference type="GO" id="GO:0005886">
    <property type="term" value="C:plasma membrane"/>
    <property type="evidence" value="ECO:0007669"/>
    <property type="project" value="UniProtKB-SubCell"/>
</dbReference>
<comment type="subcellular location">
    <subcellularLocation>
        <location evidence="1">Cell membrane</location>
        <topology evidence="1">Multi-pass membrane protein</topology>
    </subcellularLocation>
</comment>
<keyword evidence="7 11" id="KW-1133">Transmembrane helix</keyword>
<sequence length="630" mass="71164">METVVSFVFPIVDAFSPSRHNQHKFYLEIFKIIQSVVSVVALAYLQALMSYYERQMDDCEIELKTVKAPKGDEISSTQIKCESTDIKREESNTDFIEADSSVRSSQSSAPTISYDCHHVEKTNFGKEIEINVDKKNYCARRGGETFDVGYHSKRESVSNGSVSRETEIEPSEITAKRRVLIIGKIFGDHISLDRKMNPPFIENVQGNNLYLRLGAVVFGFGVIIMDGLRVADQFDLSNSTLACHSVLWIPANVIHSIYIFWQTYFLFKYHRVVFNIQKLFIRFILCHMTVVNLGQWLSTVVQEIMISGDNNESIPILPSFMNSNTTTNSTLSATCKSQVSTFAHYLIPCGVEYSLIACAIFYKLLRRVGHVSKVNIVNRQGLTNLKLGPEGECPSGGGPTECQHAHKGLFAGLLLVVSTLFALALFYTYLQRDNHLEALVVFQVTDIVLLSFGVMAISVALYQMRVLCLRQLSEESAFDDDLLLFGLLGILFYDMFLLVPALEATGQHQVAGCLFIFKAILEILQALMQVFLILEASRSQAANERQMIEKPGRTVVTFLLILNLAMWIVSTFGLKHAEKYSIHRTHYTDIAWKIITHLSLPLIIFFRFHSTICLADIWINAYRMHSPSCV</sequence>
<evidence type="ECO:0000256" key="8">
    <source>
        <dbReference type="ARBA" id="ARBA00023065"/>
    </source>
</evidence>
<proteinExistence type="inferred from homology"/>
<dbReference type="EMBL" id="UYSG01000028">
    <property type="protein sequence ID" value="VDL14322.1"/>
    <property type="molecule type" value="Genomic_DNA"/>
</dbReference>
<keyword evidence="4" id="KW-1003">Cell membrane</keyword>
<evidence type="ECO:0000256" key="6">
    <source>
        <dbReference type="ARBA" id="ARBA00022781"/>
    </source>
</evidence>
<feature type="transmembrane region" description="Helical" evidence="11">
    <location>
        <begin position="248"/>
        <end position="267"/>
    </location>
</feature>
<keyword evidence="3" id="KW-0813">Transport</keyword>
<accession>A0A0R3S815</accession>
<feature type="transmembrane region" description="Helical" evidence="11">
    <location>
        <begin position="25"/>
        <end position="45"/>
    </location>
</feature>
<comment type="similarity">
    <text evidence="2">Belongs to the otopetrin family.</text>
</comment>
<feature type="transmembrane region" description="Helical" evidence="11">
    <location>
        <begin position="209"/>
        <end position="228"/>
    </location>
</feature>
<gene>
    <name evidence="12" type="ORF">HDID_LOCUS239</name>
</gene>
<reference evidence="14" key="1">
    <citation type="submission" date="2017-02" db="UniProtKB">
        <authorList>
            <consortium name="WormBaseParasite"/>
        </authorList>
    </citation>
    <scope>IDENTIFICATION</scope>
</reference>
<feature type="transmembrane region" description="Helical" evidence="11">
    <location>
        <begin position="594"/>
        <end position="619"/>
    </location>
</feature>
<reference evidence="12 13" key="2">
    <citation type="submission" date="2018-11" db="EMBL/GenBank/DDBJ databases">
        <authorList>
            <consortium name="Pathogen Informatics"/>
        </authorList>
    </citation>
    <scope>NUCLEOTIDE SEQUENCE [LARGE SCALE GENOMIC DNA]</scope>
</reference>
<dbReference type="AlphaFoldDB" id="A0A0R3S815"/>
<feature type="transmembrane region" description="Helical" evidence="11">
    <location>
        <begin position="342"/>
        <end position="365"/>
    </location>
</feature>
<evidence type="ECO:0000256" key="11">
    <source>
        <dbReference type="SAM" id="Phobius"/>
    </source>
</evidence>
<keyword evidence="5 11" id="KW-0812">Transmembrane</keyword>
<feature type="transmembrane region" description="Helical" evidence="11">
    <location>
        <begin position="279"/>
        <end position="297"/>
    </location>
</feature>
<keyword evidence="6" id="KW-0375">Hydrogen ion transport</keyword>
<feature type="transmembrane region" description="Helical" evidence="11">
    <location>
        <begin position="482"/>
        <end position="502"/>
    </location>
</feature>
<evidence type="ECO:0000256" key="9">
    <source>
        <dbReference type="ARBA" id="ARBA00023136"/>
    </source>
</evidence>
<feature type="transmembrane region" description="Helical" evidence="11">
    <location>
        <begin position="555"/>
        <end position="574"/>
    </location>
</feature>
<feature type="transmembrane region" description="Helical" evidence="11">
    <location>
        <begin position="514"/>
        <end position="534"/>
    </location>
</feature>
<protein>
    <submittedName>
        <fullName evidence="14">Otopetrin-2</fullName>
    </submittedName>
</protein>
<organism evidence="14">
    <name type="scientific">Hymenolepis diminuta</name>
    <name type="common">Rat tapeworm</name>
    <dbReference type="NCBI Taxonomy" id="6216"/>
    <lineage>
        <taxon>Eukaryota</taxon>
        <taxon>Metazoa</taxon>
        <taxon>Spiralia</taxon>
        <taxon>Lophotrochozoa</taxon>
        <taxon>Platyhelminthes</taxon>
        <taxon>Cestoda</taxon>
        <taxon>Eucestoda</taxon>
        <taxon>Cyclophyllidea</taxon>
        <taxon>Hymenolepididae</taxon>
        <taxon>Hymenolepis</taxon>
    </lineage>
</organism>
<dbReference type="PANTHER" id="PTHR21522">
    <property type="entry name" value="PROTON CHANNEL OTOP"/>
    <property type="match status" value="1"/>
</dbReference>
<keyword evidence="8" id="KW-0406">Ion transport</keyword>
<keyword evidence="10" id="KW-0407">Ion channel</keyword>
<evidence type="ECO:0000256" key="4">
    <source>
        <dbReference type="ARBA" id="ARBA00022475"/>
    </source>
</evidence>
<dbReference type="OrthoDB" id="6429739at2759"/>
<dbReference type="WBParaSite" id="HDID_0000023801-mRNA-1">
    <property type="protein sequence ID" value="HDID_0000023801-mRNA-1"/>
    <property type="gene ID" value="HDID_0000023801"/>
</dbReference>
<keyword evidence="9 11" id="KW-0472">Membrane</keyword>
<evidence type="ECO:0000313" key="14">
    <source>
        <dbReference type="WBParaSite" id="HDID_0000023801-mRNA-1"/>
    </source>
</evidence>
<dbReference type="Pfam" id="PF03189">
    <property type="entry name" value="Otopetrin"/>
    <property type="match status" value="2"/>
</dbReference>
<evidence type="ECO:0000313" key="13">
    <source>
        <dbReference type="Proteomes" id="UP000274504"/>
    </source>
</evidence>
<feature type="transmembrane region" description="Helical" evidence="11">
    <location>
        <begin position="441"/>
        <end position="462"/>
    </location>
</feature>
<dbReference type="InterPro" id="IPR004878">
    <property type="entry name" value="Otopetrin"/>
</dbReference>
<evidence type="ECO:0000256" key="3">
    <source>
        <dbReference type="ARBA" id="ARBA00022448"/>
    </source>
</evidence>
<evidence type="ECO:0000256" key="7">
    <source>
        <dbReference type="ARBA" id="ARBA00022989"/>
    </source>
</evidence>
<evidence type="ECO:0000256" key="10">
    <source>
        <dbReference type="ARBA" id="ARBA00023303"/>
    </source>
</evidence>
<dbReference type="Proteomes" id="UP000274504">
    <property type="component" value="Unassembled WGS sequence"/>
</dbReference>
<evidence type="ECO:0000313" key="12">
    <source>
        <dbReference type="EMBL" id="VDL14322.1"/>
    </source>
</evidence>
<feature type="transmembrane region" description="Helical" evidence="11">
    <location>
        <begin position="409"/>
        <end position="429"/>
    </location>
</feature>
<evidence type="ECO:0000256" key="5">
    <source>
        <dbReference type="ARBA" id="ARBA00022692"/>
    </source>
</evidence>
<name>A0A0R3S815_HYMDI</name>